<dbReference type="Pfam" id="PF13649">
    <property type="entry name" value="Methyltransf_25"/>
    <property type="match status" value="1"/>
</dbReference>
<feature type="domain" description="Methyltransferase" evidence="1">
    <location>
        <begin position="43"/>
        <end position="126"/>
    </location>
</feature>
<dbReference type="InterPro" id="IPR041698">
    <property type="entry name" value="Methyltransf_25"/>
</dbReference>
<evidence type="ECO:0000259" key="1">
    <source>
        <dbReference type="Pfam" id="PF13649"/>
    </source>
</evidence>
<dbReference type="InterPro" id="IPR029063">
    <property type="entry name" value="SAM-dependent_MTases_sf"/>
</dbReference>
<dbReference type="EC" id="2.1.1.-" evidence="2"/>
<dbReference type="GO" id="GO:0008168">
    <property type="term" value="F:methyltransferase activity"/>
    <property type="evidence" value="ECO:0007669"/>
    <property type="project" value="UniProtKB-KW"/>
</dbReference>
<dbReference type="RefSeq" id="WP_204119070.1">
    <property type="nucleotide sequence ID" value="NZ_BOLV01000010.1"/>
</dbReference>
<dbReference type="GO" id="GO:0032259">
    <property type="term" value="P:methylation"/>
    <property type="evidence" value="ECO:0007669"/>
    <property type="project" value="UniProtKB-KW"/>
</dbReference>
<comment type="caution">
    <text evidence="2">The sequence shown here is derived from an EMBL/GenBank/DDBJ whole genome shotgun (WGS) entry which is preliminary data.</text>
</comment>
<protein>
    <submittedName>
        <fullName evidence="2">Class I SAM-dependent methyltransferase</fullName>
        <ecNumber evidence="2">2.1.1.-</ecNumber>
    </submittedName>
</protein>
<sequence length="243" mass="26807">MNEADWDAFAATYAAVQRESRLPIQDDVVAALARALPLKTMRVLDLAAGSGRYALPLSCQAKQIELLDWSQQMLTQAKALLDQHRRHFTMTHADWTKLPPVPRADLVFVSQLPTLQPEQLPALLALTTHTLAINLQTLAANSLITALAKQLDLPVPVMPQADPAKATALTAALTAHQWAFTTDEFRYHQTEQMAVADVLDAFNRPFSGQAANRLAQAVGVEHANQLLPVQEDYAFQLFIINKP</sequence>
<keyword evidence="2" id="KW-0808">Transferase</keyword>
<dbReference type="EMBL" id="JBHTOA010000011">
    <property type="protein sequence ID" value="MFD1397961.1"/>
    <property type="molecule type" value="Genomic_DNA"/>
</dbReference>
<accession>A0ABW4BCJ2</accession>
<evidence type="ECO:0000313" key="2">
    <source>
        <dbReference type="EMBL" id="MFD1397961.1"/>
    </source>
</evidence>
<dbReference type="CDD" id="cd02440">
    <property type="entry name" value="AdoMet_MTases"/>
    <property type="match status" value="1"/>
</dbReference>
<dbReference type="SUPFAM" id="SSF53335">
    <property type="entry name" value="S-adenosyl-L-methionine-dependent methyltransferases"/>
    <property type="match status" value="1"/>
</dbReference>
<dbReference type="Proteomes" id="UP001597199">
    <property type="component" value="Unassembled WGS sequence"/>
</dbReference>
<evidence type="ECO:0000313" key="3">
    <source>
        <dbReference type="Proteomes" id="UP001597199"/>
    </source>
</evidence>
<proteinExistence type="predicted"/>
<reference evidence="3" key="1">
    <citation type="journal article" date="2019" name="Int. J. Syst. Evol. Microbiol.">
        <title>The Global Catalogue of Microorganisms (GCM) 10K type strain sequencing project: providing services to taxonomists for standard genome sequencing and annotation.</title>
        <authorList>
            <consortium name="The Broad Institute Genomics Platform"/>
            <consortium name="The Broad Institute Genome Sequencing Center for Infectious Disease"/>
            <person name="Wu L."/>
            <person name="Ma J."/>
        </authorList>
    </citation>
    <scope>NUCLEOTIDE SEQUENCE [LARGE SCALE GENOMIC DNA]</scope>
    <source>
        <strain evidence="3">CCM 9110</strain>
    </source>
</reference>
<gene>
    <name evidence="2" type="ORF">ACFQ41_01405</name>
</gene>
<keyword evidence="3" id="KW-1185">Reference proteome</keyword>
<dbReference type="Gene3D" id="3.40.50.150">
    <property type="entry name" value="Vaccinia Virus protein VP39"/>
    <property type="match status" value="1"/>
</dbReference>
<organism evidence="2 3">
    <name type="scientific">Lacticaseibacillus suilingensis</name>
    <dbReference type="NCBI Taxonomy" id="2799577"/>
    <lineage>
        <taxon>Bacteria</taxon>
        <taxon>Bacillati</taxon>
        <taxon>Bacillota</taxon>
        <taxon>Bacilli</taxon>
        <taxon>Lactobacillales</taxon>
        <taxon>Lactobacillaceae</taxon>
        <taxon>Lacticaseibacillus</taxon>
    </lineage>
</organism>
<keyword evidence="2" id="KW-0489">Methyltransferase</keyword>
<name>A0ABW4BCJ2_9LACO</name>